<dbReference type="InterPro" id="IPR016155">
    <property type="entry name" value="Mopterin_synth/thiamin_S_b"/>
</dbReference>
<dbReference type="OrthoDB" id="104640at2157"/>
<dbReference type="RefSeq" id="WP_179267321.1">
    <property type="nucleotide sequence ID" value="NZ_CP058579.1"/>
</dbReference>
<sequence length="66" mass="6900">MDVTVEVVGEGAEEVSLAEDATYADLCRAVGYSPHEVTALVDGSPVPDDRAVDATRVKVLRLVKGG</sequence>
<name>A0A7D5L9B6_9EURY</name>
<dbReference type="AlphaFoldDB" id="A0A7D5L9B6"/>
<dbReference type="InterPro" id="IPR053752">
    <property type="entry name" value="SAM_domain_containing"/>
</dbReference>
<keyword evidence="2" id="KW-1185">Reference proteome</keyword>
<dbReference type="Gene3D" id="4.10.410.50">
    <property type="match status" value="1"/>
</dbReference>
<dbReference type="EMBL" id="CP058579">
    <property type="protein sequence ID" value="QLG60735.1"/>
    <property type="molecule type" value="Genomic_DNA"/>
</dbReference>
<evidence type="ECO:0000313" key="2">
    <source>
        <dbReference type="Proteomes" id="UP000509626"/>
    </source>
</evidence>
<organism evidence="1 2">
    <name type="scientific">Halorarum salinum</name>
    <dbReference type="NCBI Taxonomy" id="2743089"/>
    <lineage>
        <taxon>Archaea</taxon>
        <taxon>Methanobacteriati</taxon>
        <taxon>Methanobacteriota</taxon>
        <taxon>Stenosarchaea group</taxon>
        <taxon>Halobacteria</taxon>
        <taxon>Halobacteriales</taxon>
        <taxon>Haloferacaceae</taxon>
        <taxon>Halorarum</taxon>
    </lineage>
</organism>
<dbReference type="Proteomes" id="UP000509626">
    <property type="component" value="Chromosome"/>
</dbReference>
<evidence type="ECO:0000313" key="1">
    <source>
        <dbReference type="EMBL" id="QLG60735.1"/>
    </source>
</evidence>
<protein>
    <submittedName>
        <fullName evidence="1">Small archaeal modifier protein 2</fullName>
    </submittedName>
</protein>
<proteinExistence type="predicted"/>
<dbReference type="Pfam" id="PF21965">
    <property type="entry name" value="SAMP2"/>
    <property type="match status" value="1"/>
</dbReference>
<gene>
    <name evidence="1" type="ORF">HUG12_02830</name>
</gene>
<accession>A0A7D5L9B6</accession>
<dbReference type="KEGG" id="halu:HUG12_02830"/>
<dbReference type="SUPFAM" id="SSF54285">
    <property type="entry name" value="MoaD/ThiS"/>
    <property type="match status" value="1"/>
</dbReference>
<dbReference type="GeneID" id="56036359"/>
<reference evidence="1 2" key="1">
    <citation type="submission" date="2020-06" db="EMBL/GenBank/DDBJ databases">
        <title>NJ-3-1, isolated from saline soil.</title>
        <authorList>
            <person name="Cui H.L."/>
            <person name="Shi X."/>
        </authorList>
    </citation>
    <scope>NUCLEOTIDE SEQUENCE [LARGE SCALE GENOMIC DNA]</scope>
    <source>
        <strain evidence="1 2">NJ-3-1</strain>
    </source>
</reference>
<dbReference type="InterPro" id="IPR053833">
    <property type="entry name" value="SAMP2"/>
</dbReference>
<dbReference type="InterPro" id="IPR053834">
    <property type="entry name" value="SAMP2_halobacteria"/>
</dbReference>
<dbReference type="NCBIfam" id="NF041919">
    <property type="entry name" value="SAMP2"/>
    <property type="match status" value="1"/>
</dbReference>